<dbReference type="GO" id="GO:0005975">
    <property type="term" value="P:carbohydrate metabolic process"/>
    <property type="evidence" value="ECO:0007669"/>
    <property type="project" value="InterPro"/>
</dbReference>
<dbReference type="PANTHER" id="PTHR11122">
    <property type="entry name" value="APOSPORY-ASSOCIATED PROTEIN C-RELATED"/>
    <property type="match status" value="1"/>
</dbReference>
<dbReference type="KEGG" id="spha:D3Y57_00380"/>
<dbReference type="OrthoDB" id="9795355at2"/>
<protein>
    <submittedName>
        <fullName evidence="1">Aldose 1-epimerase family protein</fullName>
    </submittedName>
</protein>
<gene>
    <name evidence="1" type="ORF">D3Y57_00380</name>
</gene>
<dbReference type="SUPFAM" id="SSF74650">
    <property type="entry name" value="Galactose mutarotase-like"/>
    <property type="match status" value="1"/>
</dbReference>
<dbReference type="InterPro" id="IPR014718">
    <property type="entry name" value="GH-type_carb-bd"/>
</dbReference>
<dbReference type="PANTHER" id="PTHR11122:SF13">
    <property type="entry name" value="GLUCOSE-6-PHOSPHATE 1-EPIMERASE"/>
    <property type="match status" value="1"/>
</dbReference>
<dbReference type="GO" id="GO:0016853">
    <property type="term" value="F:isomerase activity"/>
    <property type="evidence" value="ECO:0007669"/>
    <property type="project" value="InterPro"/>
</dbReference>
<dbReference type="AlphaFoldDB" id="A0A494TBN7"/>
<dbReference type="GO" id="GO:0030246">
    <property type="term" value="F:carbohydrate binding"/>
    <property type="evidence" value="ECO:0007669"/>
    <property type="project" value="InterPro"/>
</dbReference>
<dbReference type="RefSeq" id="WP_121150320.1">
    <property type="nucleotide sequence ID" value="NZ_CP032827.1"/>
</dbReference>
<dbReference type="Gene3D" id="2.70.98.10">
    <property type="match status" value="1"/>
</dbReference>
<name>A0A494TBN7_SPHPE</name>
<evidence type="ECO:0000313" key="1">
    <source>
        <dbReference type="EMBL" id="AYJ84603.1"/>
    </source>
</evidence>
<dbReference type="InterPro" id="IPR008183">
    <property type="entry name" value="Aldose_1/G6P_1-epimerase"/>
</dbReference>
<accession>A0A494TBN7</accession>
<dbReference type="Pfam" id="PF01263">
    <property type="entry name" value="Aldose_epim"/>
    <property type="match status" value="1"/>
</dbReference>
<dbReference type="InterPro" id="IPR037481">
    <property type="entry name" value="LacX"/>
</dbReference>
<keyword evidence="2" id="KW-1185">Reference proteome</keyword>
<proteinExistence type="predicted"/>
<dbReference type="InterPro" id="IPR011013">
    <property type="entry name" value="Gal_mutarotase_sf_dom"/>
</dbReference>
<reference evidence="1 2" key="1">
    <citation type="submission" date="2018-09" db="EMBL/GenBank/DDBJ databases">
        <title>Sphingomonas peninsula sp. nov., isolated from fildes peninsula, Antarctic soil.</title>
        <authorList>
            <person name="Yingchao G."/>
        </authorList>
    </citation>
    <scope>NUCLEOTIDE SEQUENCE [LARGE SCALE GENOMIC DNA]</scope>
    <source>
        <strain evidence="1 2">YZ-8</strain>
        <plasmid evidence="1 2">unnamed2</plasmid>
    </source>
</reference>
<keyword evidence="1" id="KW-0614">Plasmid</keyword>
<evidence type="ECO:0000313" key="2">
    <source>
        <dbReference type="Proteomes" id="UP000276254"/>
    </source>
</evidence>
<organism evidence="1 2">
    <name type="scientific">Sphingomonas paeninsulae</name>
    <dbReference type="NCBI Taxonomy" id="2319844"/>
    <lineage>
        <taxon>Bacteria</taxon>
        <taxon>Pseudomonadati</taxon>
        <taxon>Pseudomonadota</taxon>
        <taxon>Alphaproteobacteria</taxon>
        <taxon>Sphingomonadales</taxon>
        <taxon>Sphingomonadaceae</taxon>
        <taxon>Sphingomonas</taxon>
    </lineage>
</organism>
<dbReference type="Proteomes" id="UP000276254">
    <property type="component" value="Plasmid unnamed2"/>
</dbReference>
<dbReference type="CDD" id="cd09024">
    <property type="entry name" value="Aldose_epim_lacX"/>
    <property type="match status" value="1"/>
</dbReference>
<geneLocation type="plasmid" evidence="1">
    <name>unnamed2</name>
</geneLocation>
<dbReference type="EMBL" id="CP032827">
    <property type="protein sequence ID" value="AYJ84603.1"/>
    <property type="molecule type" value="Genomic_DNA"/>
</dbReference>
<sequence length="292" mass="32063">MSIDITTISSGRLSAGISALGAELQYLTDSDGRDLQWNGNPAFWTGRAPILFPVIGLLEGGCYRLDGISYTMPKHGFARDATFDLVQQAADTITFRLAASDTTRAIYPFEFQLDIRFSLADATLTIEAIISNMGDAAMPASFGFHPALRWPLPYGQPRDEHVIRFEHEEPAPVRRIDGEGFLLPEPQTSPIIGNTLKLRDDLFVDDALIFDQLESRRIEYGALQGPRLTVDFADFPTLGVWTKPGAGFVCIEPWQGFSDPVGYAGDLRDKPGIIEIAASASKRLAMHIGLTD</sequence>